<feature type="compositionally biased region" description="Polar residues" evidence="1">
    <location>
        <begin position="45"/>
        <end position="57"/>
    </location>
</feature>
<feature type="compositionally biased region" description="Basic and acidic residues" evidence="1">
    <location>
        <begin position="19"/>
        <end position="44"/>
    </location>
</feature>
<evidence type="ECO:0000313" key="2">
    <source>
        <dbReference type="EMBL" id="ESO93701.1"/>
    </source>
</evidence>
<dbReference type="Proteomes" id="UP000030746">
    <property type="component" value="Unassembled WGS sequence"/>
</dbReference>
<protein>
    <submittedName>
        <fullName evidence="2">Uncharacterized protein</fullName>
    </submittedName>
</protein>
<sequence>TLTKIPEDSTSQLSGGTEVSERDSGRGTSEEDSKIYHSDPEDQRPFSSPYNNGSKRVRFSENNKNHQQLPMTNQRTPMTYLHNGHNPHNPRDNVSRNIANSFRNSKNSMGERGYPPPPPPRGKHTFPSGPYSDIYNNSISESINEDGGSTTTSGSYTIANAYELCDDIDNLFFKNSPGTTVV</sequence>
<dbReference type="GeneID" id="20235882"/>
<dbReference type="RefSeq" id="XP_009055334.1">
    <property type="nucleotide sequence ID" value="XM_009057086.1"/>
</dbReference>
<keyword evidence="3" id="KW-1185">Reference proteome</keyword>
<evidence type="ECO:0000313" key="3">
    <source>
        <dbReference type="Proteomes" id="UP000030746"/>
    </source>
</evidence>
<accession>V4AJG0</accession>
<dbReference type="AlphaFoldDB" id="V4AJG0"/>
<feature type="region of interest" description="Disordered" evidence="1">
    <location>
        <begin position="1"/>
        <end position="151"/>
    </location>
</feature>
<organism evidence="2 3">
    <name type="scientific">Lottia gigantea</name>
    <name type="common">Giant owl limpet</name>
    <dbReference type="NCBI Taxonomy" id="225164"/>
    <lineage>
        <taxon>Eukaryota</taxon>
        <taxon>Metazoa</taxon>
        <taxon>Spiralia</taxon>
        <taxon>Lophotrochozoa</taxon>
        <taxon>Mollusca</taxon>
        <taxon>Gastropoda</taxon>
        <taxon>Patellogastropoda</taxon>
        <taxon>Lottioidea</taxon>
        <taxon>Lottiidae</taxon>
        <taxon>Lottia</taxon>
    </lineage>
</organism>
<gene>
    <name evidence="2" type="ORF">LOTGIDRAFT_153156</name>
</gene>
<dbReference type="KEGG" id="lgi:LOTGIDRAFT_153156"/>
<feature type="compositionally biased region" description="Polar residues" evidence="1">
    <location>
        <begin position="65"/>
        <end position="77"/>
    </location>
</feature>
<feature type="compositionally biased region" description="Polar residues" evidence="1">
    <location>
        <begin position="95"/>
        <end position="108"/>
    </location>
</feature>
<name>V4AJG0_LOTGI</name>
<dbReference type="EMBL" id="KB201890">
    <property type="protein sequence ID" value="ESO93701.1"/>
    <property type="molecule type" value="Genomic_DNA"/>
</dbReference>
<evidence type="ECO:0000256" key="1">
    <source>
        <dbReference type="SAM" id="MobiDB-lite"/>
    </source>
</evidence>
<dbReference type="HOGENOM" id="CLU_1485602_0_0_1"/>
<proteinExistence type="predicted"/>
<feature type="compositionally biased region" description="Polar residues" evidence="1">
    <location>
        <begin position="1"/>
        <end position="17"/>
    </location>
</feature>
<dbReference type="CTD" id="20235882"/>
<reference evidence="2 3" key="1">
    <citation type="journal article" date="2013" name="Nature">
        <title>Insights into bilaterian evolution from three spiralian genomes.</title>
        <authorList>
            <person name="Simakov O."/>
            <person name="Marletaz F."/>
            <person name="Cho S.J."/>
            <person name="Edsinger-Gonzales E."/>
            <person name="Havlak P."/>
            <person name="Hellsten U."/>
            <person name="Kuo D.H."/>
            <person name="Larsson T."/>
            <person name="Lv J."/>
            <person name="Arendt D."/>
            <person name="Savage R."/>
            <person name="Osoegawa K."/>
            <person name="de Jong P."/>
            <person name="Grimwood J."/>
            <person name="Chapman J.A."/>
            <person name="Shapiro H."/>
            <person name="Aerts A."/>
            <person name="Otillar R.P."/>
            <person name="Terry A.Y."/>
            <person name="Boore J.L."/>
            <person name="Grigoriev I.V."/>
            <person name="Lindberg D.R."/>
            <person name="Seaver E.C."/>
            <person name="Weisblat D.A."/>
            <person name="Putnam N.H."/>
            <person name="Rokhsar D.S."/>
        </authorList>
    </citation>
    <scope>NUCLEOTIDE SEQUENCE [LARGE SCALE GENOMIC DNA]</scope>
</reference>
<feature type="non-terminal residue" evidence="2">
    <location>
        <position position="1"/>
    </location>
</feature>